<dbReference type="PROSITE" id="PS50889">
    <property type="entry name" value="S4"/>
    <property type="match status" value="1"/>
</dbReference>
<comment type="similarity">
    <text evidence="1">Belongs to the HSP15 family.</text>
</comment>
<protein>
    <submittedName>
        <fullName evidence="7">RNA-binding S4 domain-containing protein</fullName>
    </submittedName>
</protein>
<organism evidence="7 8">
    <name type="scientific">Brevibacterium samyangense</name>
    <dbReference type="NCBI Taxonomy" id="366888"/>
    <lineage>
        <taxon>Bacteria</taxon>
        <taxon>Bacillati</taxon>
        <taxon>Actinomycetota</taxon>
        <taxon>Actinomycetes</taxon>
        <taxon>Micrococcales</taxon>
        <taxon>Brevibacteriaceae</taxon>
        <taxon>Brevibacterium</taxon>
    </lineage>
</organism>
<feature type="compositionally biased region" description="Basic and acidic residues" evidence="5">
    <location>
        <begin position="120"/>
        <end position="129"/>
    </location>
</feature>
<accession>A0ABN2TCB5</accession>
<evidence type="ECO:0000313" key="8">
    <source>
        <dbReference type="Proteomes" id="UP001500755"/>
    </source>
</evidence>
<feature type="domain" description="RNA-binding S4" evidence="6">
    <location>
        <begin position="13"/>
        <end position="70"/>
    </location>
</feature>
<gene>
    <name evidence="7" type="ORF">GCM10009755_12970</name>
</gene>
<feature type="region of interest" description="Disordered" evidence="5">
    <location>
        <begin position="94"/>
        <end position="129"/>
    </location>
</feature>
<dbReference type="CDD" id="cd00165">
    <property type="entry name" value="S4"/>
    <property type="match status" value="1"/>
</dbReference>
<sequence>MAATVITEPGYTQRIDVWLWTVRMFKTRSAATSAVRGGHIRVDGNPVKAAQKLSLGQEVRIRKPGFEKILKVRGFLATRGGAPLAVQCYEDLTPAPDPVLRAPVPRRDKGTGRPTKKDRRALDRLRGRE</sequence>
<dbReference type="PIRSF" id="PIRSF016821">
    <property type="entry name" value="HSP15"/>
    <property type="match status" value="1"/>
</dbReference>
<dbReference type="Gene3D" id="3.10.290.10">
    <property type="entry name" value="RNA-binding S4 domain"/>
    <property type="match status" value="1"/>
</dbReference>
<dbReference type="InterPro" id="IPR025708">
    <property type="entry name" value="HSP15"/>
</dbReference>
<evidence type="ECO:0000256" key="2">
    <source>
        <dbReference type="ARBA" id="ARBA00022884"/>
    </source>
</evidence>
<keyword evidence="3" id="KW-0238">DNA-binding</keyword>
<evidence type="ECO:0000256" key="4">
    <source>
        <dbReference type="PROSITE-ProRule" id="PRU00182"/>
    </source>
</evidence>
<dbReference type="RefSeq" id="WP_344308068.1">
    <property type="nucleotide sequence ID" value="NZ_BAAANO010000012.1"/>
</dbReference>
<dbReference type="InterPro" id="IPR002942">
    <property type="entry name" value="S4_RNA-bd"/>
</dbReference>
<dbReference type="Proteomes" id="UP001500755">
    <property type="component" value="Unassembled WGS sequence"/>
</dbReference>
<keyword evidence="2 4" id="KW-0694">RNA-binding</keyword>
<dbReference type="EMBL" id="BAAANO010000012">
    <property type="protein sequence ID" value="GAA2004823.1"/>
    <property type="molecule type" value="Genomic_DNA"/>
</dbReference>
<proteinExistence type="inferred from homology"/>
<dbReference type="SUPFAM" id="SSF55174">
    <property type="entry name" value="Alpha-L RNA-binding motif"/>
    <property type="match status" value="1"/>
</dbReference>
<dbReference type="Pfam" id="PF01479">
    <property type="entry name" value="S4"/>
    <property type="match status" value="1"/>
</dbReference>
<dbReference type="InterPro" id="IPR036986">
    <property type="entry name" value="S4_RNA-bd_sf"/>
</dbReference>
<reference evidence="7 8" key="1">
    <citation type="journal article" date="2019" name="Int. J. Syst. Evol. Microbiol.">
        <title>The Global Catalogue of Microorganisms (GCM) 10K type strain sequencing project: providing services to taxonomists for standard genome sequencing and annotation.</title>
        <authorList>
            <consortium name="The Broad Institute Genomics Platform"/>
            <consortium name="The Broad Institute Genome Sequencing Center for Infectious Disease"/>
            <person name="Wu L."/>
            <person name="Ma J."/>
        </authorList>
    </citation>
    <scope>NUCLEOTIDE SEQUENCE [LARGE SCALE GENOMIC DNA]</scope>
    <source>
        <strain evidence="7 8">JCM 14546</strain>
    </source>
</reference>
<name>A0ABN2TCB5_9MICO</name>
<evidence type="ECO:0000259" key="6">
    <source>
        <dbReference type="SMART" id="SM00363"/>
    </source>
</evidence>
<keyword evidence="8" id="KW-1185">Reference proteome</keyword>
<evidence type="ECO:0000256" key="3">
    <source>
        <dbReference type="ARBA" id="ARBA00023125"/>
    </source>
</evidence>
<comment type="caution">
    <text evidence="7">The sequence shown here is derived from an EMBL/GenBank/DDBJ whole genome shotgun (WGS) entry which is preliminary data.</text>
</comment>
<evidence type="ECO:0000313" key="7">
    <source>
        <dbReference type="EMBL" id="GAA2004823.1"/>
    </source>
</evidence>
<dbReference type="SMART" id="SM00363">
    <property type="entry name" value="S4"/>
    <property type="match status" value="1"/>
</dbReference>
<evidence type="ECO:0000256" key="1">
    <source>
        <dbReference type="ARBA" id="ARBA00008396"/>
    </source>
</evidence>
<evidence type="ECO:0000256" key="5">
    <source>
        <dbReference type="SAM" id="MobiDB-lite"/>
    </source>
</evidence>